<dbReference type="AlphaFoldDB" id="A0A418NNF5"/>
<name>A0A418NNF5_9SPHN</name>
<evidence type="ECO:0000259" key="1">
    <source>
        <dbReference type="PROSITE" id="PS50883"/>
    </source>
</evidence>
<organism evidence="2 3">
    <name type="scientific">Aurantiacibacter zhengii</name>
    <dbReference type="NCBI Taxonomy" id="2307003"/>
    <lineage>
        <taxon>Bacteria</taxon>
        <taxon>Pseudomonadati</taxon>
        <taxon>Pseudomonadota</taxon>
        <taxon>Alphaproteobacteria</taxon>
        <taxon>Sphingomonadales</taxon>
        <taxon>Erythrobacteraceae</taxon>
        <taxon>Aurantiacibacter</taxon>
    </lineage>
</organism>
<dbReference type="Proteomes" id="UP000286576">
    <property type="component" value="Unassembled WGS sequence"/>
</dbReference>
<dbReference type="PROSITE" id="PS50883">
    <property type="entry name" value="EAL"/>
    <property type="match status" value="1"/>
</dbReference>
<gene>
    <name evidence="2" type="ORF">D2V07_16695</name>
</gene>
<comment type="caution">
    <text evidence="2">The sequence shown here is derived from an EMBL/GenBank/DDBJ whole genome shotgun (WGS) entry which is preliminary data.</text>
</comment>
<dbReference type="EMBL" id="QXFL01000010">
    <property type="protein sequence ID" value="RIV83385.1"/>
    <property type="molecule type" value="Genomic_DNA"/>
</dbReference>
<evidence type="ECO:0000313" key="2">
    <source>
        <dbReference type="EMBL" id="RIV83385.1"/>
    </source>
</evidence>
<reference evidence="2 3" key="1">
    <citation type="submission" date="2018-08" db="EMBL/GenBank/DDBJ databases">
        <title>Erythrobacter zhengii sp.nov., a bacterium isolated from deep-sea sediment.</title>
        <authorList>
            <person name="Fang C."/>
            <person name="Wu Y.-H."/>
            <person name="Sun C."/>
            <person name="Wang H."/>
            <person name="Cheng H."/>
            <person name="Meng F.-X."/>
            <person name="Wang C.-S."/>
            <person name="Xu X.-W."/>
        </authorList>
    </citation>
    <scope>NUCLEOTIDE SEQUENCE [LARGE SCALE GENOMIC DNA]</scope>
    <source>
        <strain evidence="2 3">V18</strain>
    </source>
</reference>
<dbReference type="PANTHER" id="PTHR33121:SF70">
    <property type="entry name" value="SIGNALING PROTEIN YKOW"/>
    <property type="match status" value="1"/>
</dbReference>
<dbReference type="SMART" id="SM00052">
    <property type="entry name" value="EAL"/>
    <property type="match status" value="1"/>
</dbReference>
<dbReference type="InterPro" id="IPR001633">
    <property type="entry name" value="EAL_dom"/>
</dbReference>
<keyword evidence="3" id="KW-1185">Reference proteome</keyword>
<dbReference type="PANTHER" id="PTHR33121">
    <property type="entry name" value="CYCLIC DI-GMP PHOSPHODIESTERASE PDEF"/>
    <property type="match status" value="1"/>
</dbReference>
<dbReference type="GO" id="GO:0071111">
    <property type="term" value="F:cyclic-guanylate-specific phosphodiesterase activity"/>
    <property type="evidence" value="ECO:0007669"/>
    <property type="project" value="InterPro"/>
</dbReference>
<feature type="domain" description="EAL" evidence="1">
    <location>
        <begin position="73"/>
        <end position="321"/>
    </location>
</feature>
<evidence type="ECO:0000313" key="3">
    <source>
        <dbReference type="Proteomes" id="UP000286576"/>
    </source>
</evidence>
<proteinExistence type="predicted"/>
<dbReference type="Gene3D" id="3.20.20.450">
    <property type="entry name" value="EAL domain"/>
    <property type="match status" value="1"/>
</dbReference>
<dbReference type="CDD" id="cd01948">
    <property type="entry name" value="EAL"/>
    <property type="match status" value="1"/>
</dbReference>
<dbReference type="InterPro" id="IPR035919">
    <property type="entry name" value="EAL_sf"/>
</dbReference>
<dbReference type="Pfam" id="PF00563">
    <property type="entry name" value="EAL"/>
    <property type="match status" value="1"/>
</dbReference>
<dbReference type="SUPFAM" id="SSF141868">
    <property type="entry name" value="EAL domain-like"/>
    <property type="match status" value="1"/>
</dbReference>
<accession>A0A418NNF5</accession>
<protein>
    <submittedName>
        <fullName evidence="2">EAL domain-containing protein</fullName>
    </submittedName>
</protein>
<sequence length="321" mass="35351">MDQCQLLEFRVIACHELYPPAVRGATLWSSVPICNGTVGWQDLPRGLGQQPSMPIPVQIHDRRRRTDRRRSEPHPVSEDLAAALTHDAVEILFQPQYRTSDGALAGAEALVRWDHPEHGSLAGDSVVAIAQSGGIARRLARYIARMAMTQAAQWPDHLRLSLNVTAMDLFDRTFGEDLLDMLAGTGFPARRLTLEITEQALVADLDRSAERLRVLAESGIRIALDDFGAGFCNFRYLKVLPLHALKLDRAMIEGIATDERDLAVLRGIVAMARALDIAVIAEGIETSEQREAVRREGCETWQGFLGGRPMPGSDFAKLVGA</sequence>
<dbReference type="InterPro" id="IPR050706">
    <property type="entry name" value="Cyclic-di-GMP_PDE-like"/>
</dbReference>